<evidence type="ECO:0000313" key="3">
    <source>
        <dbReference type="Proteomes" id="UP000007148"/>
    </source>
</evidence>
<organism evidence="2 3">
    <name type="scientific">Serendipita indica (strain DSM 11827)</name>
    <name type="common">Root endophyte fungus</name>
    <name type="synonym">Piriformospora indica</name>
    <dbReference type="NCBI Taxonomy" id="1109443"/>
    <lineage>
        <taxon>Eukaryota</taxon>
        <taxon>Fungi</taxon>
        <taxon>Dikarya</taxon>
        <taxon>Basidiomycota</taxon>
        <taxon>Agaricomycotina</taxon>
        <taxon>Agaricomycetes</taxon>
        <taxon>Sebacinales</taxon>
        <taxon>Serendipitaceae</taxon>
        <taxon>Serendipita</taxon>
    </lineage>
</organism>
<feature type="region of interest" description="Disordered" evidence="1">
    <location>
        <begin position="266"/>
        <end position="293"/>
    </location>
</feature>
<sequence length="474" mass="52243">MAEVKIGQDATKFGFACAHPWIQPHQLHIAAMSSDWKFSFVFDEDEDEQEDIPTTNAIASNGPTMSVGRGVDDKNSSIKHDISDYTLLARDLDIGTRKETVSFIKTPWTIAKQHAATRSRNVVPMKQYSSPIKSAHIPSPLAKLQEAPQANADVPSSSNSVVDHLHQKSAFQTQRLNNKQSAPSRNKQVSSSIKQFGIMQSRPAAKTPALSRPENIQKLLVAPSDTADTIEQKPYIPVSSQILSGRQQPRDAMENVITLDYAAVSSSKSVPHEGPSSSVYSPQAVKRKREPSPALRVPVASVTNFKMQTVDPGTSLSTKANRFTHSVTQHEHSLVPSAYMRSSLHDSSDVEWSTLPSGKKQRTPKPSKSRMTRPFTLPNNVLSLPPSRNPNVPISVKRTTILTVYQPPPPLHTLRQEDTPTTPSSSRVHNRYSPPSSLPPLRSSPNQSSGDSLGSDKSWMHSSWSRTLARFDHH</sequence>
<dbReference type="AlphaFoldDB" id="G4TL37"/>
<name>G4TL37_SERID</name>
<dbReference type="Proteomes" id="UP000007148">
    <property type="component" value="Unassembled WGS sequence"/>
</dbReference>
<dbReference type="EMBL" id="CAFZ01000145">
    <property type="protein sequence ID" value="CCA72035.1"/>
    <property type="molecule type" value="Genomic_DNA"/>
</dbReference>
<comment type="caution">
    <text evidence="2">The sequence shown here is derived from an EMBL/GenBank/DDBJ whole genome shotgun (WGS) entry which is preliminary data.</text>
</comment>
<feature type="region of interest" description="Disordered" evidence="1">
    <location>
        <begin position="173"/>
        <end position="192"/>
    </location>
</feature>
<dbReference type="InParanoid" id="G4TL37"/>
<dbReference type="HOGENOM" id="CLU_576343_0_0_1"/>
<gene>
    <name evidence="2" type="ORF">PIIN_05970</name>
</gene>
<feature type="compositionally biased region" description="Basic residues" evidence="1">
    <location>
        <begin position="359"/>
        <end position="371"/>
    </location>
</feature>
<accession>G4TL37</accession>
<evidence type="ECO:0000256" key="1">
    <source>
        <dbReference type="SAM" id="MobiDB-lite"/>
    </source>
</evidence>
<feature type="region of interest" description="Disordered" evidence="1">
    <location>
        <begin position="405"/>
        <end position="460"/>
    </location>
</feature>
<evidence type="ECO:0000313" key="2">
    <source>
        <dbReference type="EMBL" id="CCA72035.1"/>
    </source>
</evidence>
<feature type="compositionally biased region" description="Polar residues" evidence="1">
    <location>
        <begin position="266"/>
        <end position="281"/>
    </location>
</feature>
<dbReference type="OrthoDB" id="3271131at2759"/>
<keyword evidence="3" id="KW-1185">Reference proteome</keyword>
<feature type="region of interest" description="Disordered" evidence="1">
    <location>
        <begin position="145"/>
        <end position="164"/>
    </location>
</feature>
<reference evidence="2 3" key="1">
    <citation type="journal article" date="2011" name="PLoS Pathog.">
        <title>Endophytic Life Strategies Decoded by Genome and Transcriptome Analyses of the Mutualistic Root Symbiont Piriformospora indica.</title>
        <authorList>
            <person name="Zuccaro A."/>
            <person name="Lahrmann U."/>
            <person name="Guldener U."/>
            <person name="Langen G."/>
            <person name="Pfiffi S."/>
            <person name="Biedenkopf D."/>
            <person name="Wong P."/>
            <person name="Samans B."/>
            <person name="Grimm C."/>
            <person name="Basiewicz M."/>
            <person name="Murat C."/>
            <person name="Martin F."/>
            <person name="Kogel K.H."/>
        </authorList>
    </citation>
    <scope>NUCLEOTIDE SEQUENCE [LARGE SCALE GENOMIC DNA]</scope>
    <source>
        <strain evidence="2 3">DSM 11827</strain>
    </source>
</reference>
<feature type="compositionally biased region" description="Low complexity" evidence="1">
    <location>
        <begin position="433"/>
        <end position="449"/>
    </location>
</feature>
<proteinExistence type="predicted"/>
<feature type="region of interest" description="Disordered" evidence="1">
    <location>
        <begin position="348"/>
        <end position="393"/>
    </location>
</feature>
<protein>
    <submittedName>
        <fullName evidence="2">Uncharacterized protein</fullName>
    </submittedName>
</protein>